<dbReference type="Proteomes" id="UP000177745">
    <property type="component" value="Unassembled WGS sequence"/>
</dbReference>
<name>A0A1F8H7V8_9BACT</name>
<dbReference type="EMBL" id="MGKY01000014">
    <property type="protein sequence ID" value="OGN33624.1"/>
    <property type="molecule type" value="Genomic_DNA"/>
</dbReference>
<gene>
    <name evidence="1" type="ORF">A3G51_01155</name>
</gene>
<comment type="caution">
    <text evidence="1">The sequence shown here is derived from an EMBL/GenBank/DDBJ whole genome shotgun (WGS) entry which is preliminary data.</text>
</comment>
<sequence length="144" mass="15561">MPYIIGLFLILAVIFSSFGGGSNIVGDFLGQAKEKVNQTLFPKTAREILIDNISSDYQNMDKFFSETAPALLSSETISPANKAIIQKAVEAFNGSKSLITNLATLEKDDKGIVESLIDKVLNLNATPQPDPTNIPSQCKLVCPK</sequence>
<organism evidence="1 2">
    <name type="scientific">Candidatus Yanofskybacteria bacterium RIFCSPLOWO2_12_FULL_43_11b</name>
    <dbReference type="NCBI Taxonomy" id="1802710"/>
    <lineage>
        <taxon>Bacteria</taxon>
        <taxon>Candidatus Yanofskyibacteriota</taxon>
    </lineage>
</organism>
<dbReference type="AlphaFoldDB" id="A0A1F8H7V8"/>
<reference evidence="1 2" key="1">
    <citation type="journal article" date="2016" name="Nat. Commun.">
        <title>Thousands of microbial genomes shed light on interconnected biogeochemical processes in an aquifer system.</title>
        <authorList>
            <person name="Anantharaman K."/>
            <person name="Brown C.T."/>
            <person name="Hug L.A."/>
            <person name="Sharon I."/>
            <person name="Castelle C.J."/>
            <person name="Probst A.J."/>
            <person name="Thomas B.C."/>
            <person name="Singh A."/>
            <person name="Wilkins M.J."/>
            <person name="Karaoz U."/>
            <person name="Brodie E.L."/>
            <person name="Williams K.H."/>
            <person name="Hubbard S.S."/>
            <person name="Banfield J.F."/>
        </authorList>
    </citation>
    <scope>NUCLEOTIDE SEQUENCE [LARGE SCALE GENOMIC DNA]</scope>
</reference>
<accession>A0A1F8H7V8</accession>
<protein>
    <submittedName>
        <fullName evidence="1">Uncharacterized protein</fullName>
    </submittedName>
</protein>
<evidence type="ECO:0000313" key="2">
    <source>
        <dbReference type="Proteomes" id="UP000177745"/>
    </source>
</evidence>
<evidence type="ECO:0000313" key="1">
    <source>
        <dbReference type="EMBL" id="OGN33624.1"/>
    </source>
</evidence>
<proteinExistence type="predicted"/>